<name>W8ZAW8_BACTU</name>
<dbReference type="HOGENOM" id="CLU_067322_2_0_9"/>
<dbReference type="EMBL" id="HG810024">
    <property type="protein sequence ID" value="CDN39605.1"/>
    <property type="molecule type" value="Genomic_DNA"/>
</dbReference>
<dbReference type="InterPro" id="IPR032874">
    <property type="entry name" value="DDE_dom"/>
</dbReference>
<protein>
    <recommendedName>
        <fullName evidence="1">DDE domain-containing protein</fullName>
    </recommendedName>
</protein>
<dbReference type="Pfam" id="PF13610">
    <property type="entry name" value="DDE_Tnp_IS240"/>
    <property type="match status" value="1"/>
</dbReference>
<reference evidence="2" key="2">
    <citation type="submission" date="2014-01" db="EMBL/GenBank/DDBJ databases">
        <authorList>
            <person name="Aslett M."/>
        </authorList>
    </citation>
    <scope>NUCLEOTIDE SEQUENCE [LARGE SCALE GENOMIC DNA]</scope>
    <source>
        <strain evidence="2">DB27</strain>
    </source>
</reference>
<feature type="domain" description="DDE" evidence="1">
    <location>
        <begin position="5"/>
        <end position="59"/>
    </location>
</feature>
<reference evidence="2" key="1">
    <citation type="submission" date="2014-01" db="EMBL/GenBank/DDBJ databases">
        <title>Draft genome sequence of highly nematicidal Bacillus thuringiensis DB27.</title>
        <authorList>
            <person name="Iatsenko I."/>
            <person name="Pickard D."/>
            <person name="Corton C."/>
            <person name="Dougan G."/>
            <person name="Sommer R.J."/>
        </authorList>
    </citation>
    <scope>NUCLEOTIDE SEQUENCE [LARGE SCALE GENOMIC DNA]</scope>
    <source>
        <strain evidence="2">DB27</strain>
    </source>
</reference>
<evidence type="ECO:0000259" key="1">
    <source>
        <dbReference type="Pfam" id="PF13610"/>
    </source>
</evidence>
<dbReference type="Proteomes" id="UP000030682">
    <property type="component" value="Unassembled WGS sequence"/>
</dbReference>
<evidence type="ECO:0000313" key="2">
    <source>
        <dbReference type="EMBL" id="CDN39605.1"/>
    </source>
</evidence>
<proteinExistence type="predicted"/>
<sequence>MQRFFYKYTTHFTTKYLNKLIEQDHMHGKKRFAKSAKFQCILHASRTIKGMENIHALYK</sequence>
<gene>
    <name evidence="2" type="ORF">BTDB27_p000268</name>
</gene>
<organism evidence="2">
    <name type="scientific">Bacillus thuringiensis DB27</name>
    <dbReference type="NCBI Taxonomy" id="1431339"/>
    <lineage>
        <taxon>Bacteria</taxon>
        <taxon>Bacillati</taxon>
        <taxon>Bacillota</taxon>
        <taxon>Bacilli</taxon>
        <taxon>Bacillales</taxon>
        <taxon>Bacillaceae</taxon>
        <taxon>Bacillus</taxon>
        <taxon>Bacillus cereus group</taxon>
    </lineage>
</organism>
<dbReference type="AlphaFoldDB" id="W8ZAW8"/>
<accession>W8ZAW8</accession>